<sequence length="136" mass="15238">MVLDGEKYLLLHNRGDAEILDLRVVEHDEIENPPTHDQGTERPGRMADAGLGRSAVQQTDWHALEKANFAGDVAGRLKNWALKNRFSELLICADPKTLGTIRPKYHSEVSRRLVGEIDKDLTSMPVDEVERIVKAA</sequence>
<comment type="caution">
    <text evidence="2">The sequence shown here is derived from an EMBL/GenBank/DDBJ whole genome shotgun (WGS) entry which is preliminary data.</text>
</comment>
<protein>
    <submittedName>
        <fullName evidence="2">Protein required for attachment to host cells</fullName>
    </submittedName>
</protein>
<gene>
    <name evidence="2" type="ORF">SAMN05660686_02575</name>
</gene>
<name>A0A8G2BI86_9PROT</name>
<dbReference type="Proteomes" id="UP000198615">
    <property type="component" value="Unassembled WGS sequence"/>
</dbReference>
<dbReference type="EMBL" id="FNBW01000007">
    <property type="protein sequence ID" value="SDF85923.1"/>
    <property type="molecule type" value="Genomic_DNA"/>
</dbReference>
<dbReference type="Pfam" id="PF18856">
    <property type="entry name" value="baeRF_family12"/>
    <property type="match status" value="1"/>
</dbReference>
<evidence type="ECO:0000256" key="1">
    <source>
        <dbReference type="SAM" id="MobiDB-lite"/>
    </source>
</evidence>
<organism evidence="2 3">
    <name type="scientific">Thalassobaculum litoreum DSM 18839</name>
    <dbReference type="NCBI Taxonomy" id="1123362"/>
    <lineage>
        <taxon>Bacteria</taxon>
        <taxon>Pseudomonadati</taxon>
        <taxon>Pseudomonadota</taxon>
        <taxon>Alphaproteobacteria</taxon>
        <taxon>Rhodospirillales</taxon>
        <taxon>Thalassobaculaceae</taxon>
        <taxon>Thalassobaculum</taxon>
    </lineage>
</organism>
<evidence type="ECO:0000313" key="2">
    <source>
        <dbReference type="EMBL" id="SDF85923.1"/>
    </source>
</evidence>
<dbReference type="InterPro" id="IPR041374">
    <property type="entry name" value="BaeRF_family12"/>
</dbReference>
<dbReference type="AlphaFoldDB" id="A0A8G2BI86"/>
<keyword evidence="3" id="KW-1185">Reference proteome</keyword>
<feature type="region of interest" description="Disordered" evidence="1">
    <location>
        <begin position="30"/>
        <end position="52"/>
    </location>
</feature>
<accession>A0A8G2BI86</accession>
<proteinExistence type="predicted"/>
<reference evidence="2 3" key="1">
    <citation type="submission" date="2016-10" db="EMBL/GenBank/DDBJ databases">
        <authorList>
            <person name="Varghese N."/>
            <person name="Submissions S."/>
        </authorList>
    </citation>
    <scope>NUCLEOTIDE SEQUENCE [LARGE SCALE GENOMIC DNA]</scope>
    <source>
        <strain evidence="2 3">DSM 18839</strain>
    </source>
</reference>
<evidence type="ECO:0000313" key="3">
    <source>
        <dbReference type="Proteomes" id="UP000198615"/>
    </source>
</evidence>